<evidence type="ECO:0000313" key="4">
    <source>
        <dbReference type="Proteomes" id="UP000176850"/>
    </source>
</evidence>
<dbReference type="Proteomes" id="UP000176850">
    <property type="component" value="Unassembled WGS sequence"/>
</dbReference>
<feature type="region of interest" description="Disordered" evidence="1">
    <location>
        <begin position="264"/>
        <end position="299"/>
    </location>
</feature>
<sequence>MLDFFKKKGGETRELYMGLVLKESDGLVLLLEIDTETKTIHTLDQKKFTYTNSWEHLTEDVDQVLFELEKRNSVEIEKTVLFLYSHLIDQEKKSVKPQYKTKIRDMASELGLEIVGYAQFHEAVSLYYHQIEMTPLSAIIIELDGAAVSIFVYKAGALQHAQTIAQTNDFIADLEAVFKSQNGSFLPTRMILYDSTDLEDMSDKIMNHTWDEKLFIQIPKVEILPEEQLTIALTACFSKQMFEDIPTSSIGEEESRVLEAASAGALIDSTDESKQDLEPEQVTKESASPPLDPSPPPLEPPISGFLVGEDIALQEGEDADSDIVEEMAVEIPKSAYNDLLNNDLPVKKHMKLPSFTFPSLSLPKISFKYGMPALVIIGFVLIFISLFSLFYLFHKATITLYYKTPTIVKDVVIGGIAVEKMTKQTSDSEKVNATGKNTIGEKAKGEITVYNLEKQEKTIKKGTMLKTDAGVAFTLDSDVKVASASSSTTSGGDVTIVTGKQKVNSTASEIGETGNISKDTKLTFDGINSDVQRAIAFATFTGGSKKNITTVSRNDYDLLKKKVVSKITSQANSLLKDSSPNKKVLTQLIQTKFISEAYSSEVGEEATDVSLNAKVDVLLYIYDVVQVRDRIKSTITDVIPQNYKLESSKILYSVKKAVQKDTKVTLTLHIVASPEYDIDTKKVVVAARGTSQVALEDSLKNIFHTSGYQISIDSVLPFLKNRLPFFEKNITVAIVSE</sequence>
<dbReference type="AlphaFoldDB" id="A0A1F7GMJ4"/>
<dbReference type="EMBL" id="MFZH01000007">
    <property type="protein sequence ID" value="OGK19712.1"/>
    <property type="molecule type" value="Genomic_DNA"/>
</dbReference>
<evidence type="ECO:0008006" key="5">
    <source>
        <dbReference type="Google" id="ProtNLM"/>
    </source>
</evidence>
<proteinExistence type="predicted"/>
<comment type="caution">
    <text evidence="3">The sequence shown here is derived from an EMBL/GenBank/DDBJ whole genome shotgun (WGS) entry which is preliminary data.</text>
</comment>
<accession>A0A1F7GMJ4</accession>
<reference evidence="3 4" key="1">
    <citation type="journal article" date="2016" name="Nat. Commun.">
        <title>Thousands of microbial genomes shed light on interconnected biogeochemical processes in an aquifer system.</title>
        <authorList>
            <person name="Anantharaman K."/>
            <person name="Brown C.T."/>
            <person name="Hug L.A."/>
            <person name="Sharon I."/>
            <person name="Castelle C.J."/>
            <person name="Probst A.J."/>
            <person name="Thomas B.C."/>
            <person name="Singh A."/>
            <person name="Wilkins M.J."/>
            <person name="Karaoz U."/>
            <person name="Brodie E.L."/>
            <person name="Williams K.H."/>
            <person name="Hubbard S.S."/>
            <person name="Banfield J.F."/>
        </authorList>
    </citation>
    <scope>NUCLEOTIDE SEQUENCE [LARGE SCALE GENOMIC DNA]</scope>
</reference>
<organism evidence="3 4">
    <name type="scientific">Candidatus Roizmanbacteria bacterium RIFCSPHIGHO2_01_FULL_39_24</name>
    <dbReference type="NCBI Taxonomy" id="1802032"/>
    <lineage>
        <taxon>Bacteria</taxon>
        <taxon>Candidatus Roizmaniibacteriota</taxon>
    </lineage>
</organism>
<feature type="compositionally biased region" description="Basic and acidic residues" evidence="1">
    <location>
        <begin position="271"/>
        <end position="283"/>
    </location>
</feature>
<feature type="transmembrane region" description="Helical" evidence="2">
    <location>
        <begin position="369"/>
        <end position="393"/>
    </location>
</feature>
<evidence type="ECO:0000313" key="3">
    <source>
        <dbReference type="EMBL" id="OGK19712.1"/>
    </source>
</evidence>
<evidence type="ECO:0000256" key="2">
    <source>
        <dbReference type="SAM" id="Phobius"/>
    </source>
</evidence>
<keyword evidence="2" id="KW-0812">Transmembrane</keyword>
<keyword evidence="2" id="KW-0472">Membrane</keyword>
<gene>
    <name evidence="3" type="ORF">A2799_01630</name>
</gene>
<feature type="compositionally biased region" description="Pro residues" evidence="1">
    <location>
        <begin position="290"/>
        <end position="299"/>
    </location>
</feature>
<evidence type="ECO:0000256" key="1">
    <source>
        <dbReference type="SAM" id="MobiDB-lite"/>
    </source>
</evidence>
<protein>
    <recommendedName>
        <fullName evidence="5">Baseplate protein J-like domain-containing protein</fullName>
    </recommendedName>
</protein>
<name>A0A1F7GMJ4_9BACT</name>
<keyword evidence="2" id="KW-1133">Transmembrane helix</keyword>